<evidence type="ECO:0000313" key="1">
    <source>
        <dbReference type="EMBL" id="TQJ08155.1"/>
    </source>
</evidence>
<reference evidence="1 2" key="1">
    <citation type="submission" date="2019-06" db="EMBL/GenBank/DDBJ databases">
        <title>Sequencing the genomes of 1000 actinobacteria strains.</title>
        <authorList>
            <person name="Klenk H.-P."/>
        </authorList>
    </citation>
    <scope>NUCLEOTIDE SEQUENCE [LARGE SCALE GENOMIC DNA]</scope>
    <source>
        <strain evidence="1 2">DSM 18607</strain>
    </source>
</reference>
<protein>
    <submittedName>
        <fullName evidence="1">Uncharacterized protein</fullName>
    </submittedName>
</protein>
<name>A0A542DYI0_9MICO</name>
<dbReference type="Proteomes" id="UP000317893">
    <property type="component" value="Unassembled WGS sequence"/>
</dbReference>
<keyword evidence="2" id="KW-1185">Reference proteome</keyword>
<proteinExistence type="predicted"/>
<organism evidence="1 2">
    <name type="scientific">Lapillicoccus jejuensis</name>
    <dbReference type="NCBI Taxonomy" id="402171"/>
    <lineage>
        <taxon>Bacteria</taxon>
        <taxon>Bacillati</taxon>
        <taxon>Actinomycetota</taxon>
        <taxon>Actinomycetes</taxon>
        <taxon>Micrococcales</taxon>
        <taxon>Intrasporangiaceae</taxon>
        <taxon>Lapillicoccus</taxon>
    </lineage>
</organism>
<dbReference type="EMBL" id="VFMN01000001">
    <property type="protein sequence ID" value="TQJ08155.1"/>
    <property type="molecule type" value="Genomic_DNA"/>
</dbReference>
<gene>
    <name evidence="1" type="ORF">FB458_1239</name>
</gene>
<dbReference type="RefSeq" id="WP_141847669.1">
    <property type="nucleotide sequence ID" value="NZ_BAAAPR010000002.1"/>
</dbReference>
<dbReference type="AlphaFoldDB" id="A0A542DYI0"/>
<accession>A0A542DYI0</accession>
<dbReference type="OrthoDB" id="5176673at2"/>
<evidence type="ECO:0000313" key="2">
    <source>
        <dbReference type="Proteomes" id="UP000317893"/>
    </source>
</evidence>
<sequence length="333" mass="36150">MTPVPLVPVELAAMADADGLVRVADLRRYGVTAREIARWSASGVLKPLVRGWYSLAQDDDRSAWERRRHDHAQRTRALVLQLDGAAVASHHSALVMHGLPTYAADLRQVHLMRTQDDHSRRRPGLTLHRCVDGAGHDATSVEPAVAVVQAGLLGSAVSSLVAADAAVHRGLVTTDALDEALDLLRGPGSAGVRRILGHVDGKAESPGETRTRLALTLMGLTLESQYAVTDGDFLAVSDLRVAGTRLLVEFDGFVKYSRADPYRLERCPSDVLVTEKVREDRLRELGWVVLRIIWSELDDVAVLRRRVERALALADATAQTLVTLGTPSPVSGL</sequence>
<comment type="caution">
    <text evidence="1">The sequence shown here is derived from an EMBL/GenBank/DDBJ whole genome shotgun (WGS) entry which is preliminary data.</text>
</comment>